<dbReference type="EnsemblBacteria" id="ABM80715">
    <property type="protein sequence ID" value="ABM80715"/>
    <property type="gene ID" value="Hbut_0864"/>
</dbReference>
<proteinExistence type="predicted"/>
<dbReference type="AlphaFoldDB" id="A2BL54"/>
<reference evidence="1 2" key="1">
    <citation type="journal article" date="2007" name="Archaea">
        <title>The genome of Hyperthermus butylicus: a sulfur-reducing, peptide fermenting, neutrophilic Crenarchaeote growing up to 108 degrees C.</title>
        <authorList>
            <person name="Brugger K."/>
            <person name="Chen L."/>
            <person name="Stark M."/>
            <person name="Zibat A."/>
            <person name="Redder P."/>
            <person name="Ruepp A."/>
            <person name="Awayez M."/>
            <person name="She Q."/>
            <person name="Garrett R.A."/>
            <person name="Klenk H.P."/>
        </authorList>
    </citation>
    <scope>NUCLEOTIDE SEQUENCE [LARGE SCALE GENOMIC DNA]</scope>
    <source>
        <strain evidence="2">DSM 5456 / JCM 9403 / PLM1-5</strain>
    </source>
</reference>
<dbReference type="Proteomes" id="UP000002593">
    <property type="component" value="Chromosome"/>
</dbReference>
<dbReference type="RefSeq" id="WP_011822033.1">
    <property type="nucleotide sequence ID" value="NC_008818.1"/>
</dbReference>
<keyword evidence="2" id="KW-1185">Reference proteome</keyword>
<dbReference type="HOGENOM" id="CLU_1881041_0_0_2"/>
<name>A2BL54_HYPBU</name>
<dbReference type="STRING" id="415426.Hbut_0864"/>
<dbReference type="EMBL" id="CP000493">
    <property type="protein sequence ID" value="ABM80715.1"/>
    <property type="molecule type" value="Genomic_DNA"/>
</dbReference>
<gene>
    <name evidence="1" type="ordered locus">Hbut_0864</name>
</gene>
<protein>
    <submittedName>
        <fullName evidence="1">Uncharacterized protein</fullName>
    </submittedName>
</protein>
<dbReference type="GeneID" id="4781636"/>
<dbReference type="KEGG" id="hbu:Hbut_0864"/>
<accession>A2BL54</accession>
<evidence type="ECO:0000313" key="1">
    <source>
        <dbReference type="EMBL" id="ABM80715.1"/>
    </source>
</evidence>
<evidence type="ECO:0000313" key="2">
    <source>
        <dbReference type="Proteomes" id="UP000002593"/>
    </source>
</evidence>
<organism evidence="1 2">
    <name type="scientific">Hyperthermus butylicus (strain DSM 5456 / JCM 9403 / PLM1-5)</name>
    <dbReference type="NCBI Taxonomy" id="415426"/>
    <lineage>
        <taxon>Archaea</taxon>
        <taxon>Thermoproteota</taxon>
        <taxon>Thermoprotei</taxon>
        <taxon>Desulfurococcales</taxon>
        <taxon>Pyrodictiaceae</taxon>
        <taxon>Hyperthermus</taxon>
    </lineage>
</organism>
<sequence>MIREARYNVSTEDVEMGWAISIDPYGEPVETMVRLSCLAIAHAWVGFLAGFRAARNLLLETYAAYTGAGLRGIVVIEVRYGRTVVPVIAKPGCSTPSLSVETAEDQLLVRVEGCGISYMCSITPAKAASARWTRS</sequence>